<dbReference type="Pfam" id="PF08780">
    <property type="entry name" value="NTase_sub_bind"/>
    <property type="match status" value="1"/>
</dbReference>
<name>A0A2P7EFA2_9SYNE</name>
<dbReference type="Gene3D" id="1.20.120.330">
    <property type="entry name" value="Nucleotidyltransferases domain 2"/>
    <property type="match status" value="1"/>
</dbReference>
<keyword evidence="2" id="KW-1185">Reference proteome</keyword>
<organism evidence="1 2">
    <name type="scientific">Synechococcus lacustris str. Tous</name>
    <dbReference type="NCBI Taxonomy" id="1910958"/>
    <lineage>
        <taxon>Bacteria</taxon>
        <taxon>Bacillati</taxon>
        <taxon>Cyanobacteriota</taxon>
        <taxon>Cyanophyceae</taxon>
        <taxon>Synechococcales</taxon>
        <taxon>Synechococcaceae</taxon>
        <taxon>Synechococcus</taxon>
    </lineage>
</organism>
<dbReference type="SUPFAM" id="SSF81593">
    <property type="entry name" value="Nucleotidyltransferase substrate binding subunit/domain"/>
    <property type="match status" value="1"/>
</dbReference>
<proteinExistence type="predicted"/>
<protein>
    <submittedName>
        <fullName evidence="1">Nucleotidyltransferase</fullName>
    </submittedName>
</protein>
<reference evidence="2" key="1">
    <citation type="submission" date="2018-03" db="EMBL/GenBank/DDBJ databases">
        <title>Ecological and genomic features of two cosmopolitan and abundant freshwater picocyanobacteria.</title>
        <authorList>
            <person name="Cabello-Yeves P.J."/>
            <person name="Picazo A."/>
            <person name="Camacho A."/>
            <person name="Callieri C."/>
            <person name="Rosselli R."/>
            <person name="Roda-Garcia J."/>
            <person name="Coutinho F.H."/>
            <person name="Rodriguez-Valera F."/>
        </authorList>
    </citation>
    <scope>NUCLEOTIDE SEQUENCE [LARGE SCALE GENOMIC DNA]</scope>
    <source>
        <strain evidence="2">Tous</strain>
    </source>
</reference>
<evidence type="ECO:0000313" key="2">
    <source>
        <dbReference type="Proteomes" id="UP000240206"/>
    </source>
</evidence>
<dbReference type="InterPro" id="IPR010235">
    <property type="entry name" value="HepT"/>
</dbReference>
<comment type="caution">
    <text evidence="1">The sequence shown here is derived from an EMBL/GenBank/DDBJ whole genome shotgun (WGS) entry which is preliminary data.</text>
</comment>
<dbReference type="Proteomes" id="UP000240206">
    <property type="component" value="Unassembled WGS sequence"/>
</dbReference>
<dbReference type="EMBL" id="PXVC01000017">
    <property type="protein sequence ID" value="PSI01896.1"/>
    <property type="molecule type" value="Genomic_DNA"/>
</dbReference>
<dbReference type="AlphaFoldDB" id="A0A2P7EFA2"/>
<gene>
    <name evidence="1" type="ORF">C7K08_05805</name>
</gene>
<dbReference type="RefSeq" id="WP_106499695.1">
    <property type="nucleotide sequence ID" value="NZ_PXVC01000017.1"/>
</dbReference>
<accession>A0A2P7EFA2</accession>
<sequence>MTSSSDERHDIRWIQRFDNFKRAFARLSEASELADQRDLSDLERQGLIQAFEFTHELAWNTFKDFLSARGSFQKLYGSKDATRAAFAAELIENGEAWMEMIKHRNESSHTYNNDVAVKIMEAVLTLYVPAFAAFQRRFLELEKEDSA</sequence>
<dbReference type="NCBIfam" id="TIGR01987">
    <property type="entry name" value="HI0074"/>
    <property type="match status" value="1"/>
</dbReference>
<evidence type="ECO:0000313" key="1">
    <source>
        <dbReference type="EMBL" id="PSI01896.1"/>
    </source>
</evidence>
<dbReference type="STRING" id="1910958.BTM30_06870"/>